<evidence type="ECO:0000313" key="6">
    <source>
        <dbReference type="Proteomes" id="UP000027135"/>
    </source>
</evidence>
<feature type="coiled-coil region" evidence="3">
    <location>
        <begin position="273"/>
        <end position="300"/>
    </location>
</feature>
<feature type="region of interest" description="Disordered" evidence="4">
    <location>
        <begin position="340"/>
        <end position="363"/>
    </location>
</feature>
<name>A0A067QF47_ZOONE</name>
<protein>
    <recommendedName>
        <fullName evidence="7">Protein FAM161A</fullName>
    </recommendedName>
</protein>
<feature type="compositionally biased region" description="Acidic residues" evidence="4">
    <location>
        <begin position="419"/>
        <end position="436"/>
    </location>
</feature>
<dbReference type="Proteomes" id="UP000027135">
    <property type="component" value="Unassembled WGS sequence"/>
</dbReference>
<sequence>MLWTQWQQVRRQCMNKLRAQMKPFQFTKRDEERKLLRMCHSSPDLRDFSDTLTKPKPFKAKPVPKNLFSSYVYQKMREDEYYRSLKKKIRAEELLKSSSLPPSMAARERLFKAKALSAEVYNSDSDGLKRRKHKIPNYKKSHEQLQKELEDRWNDNITTSPQPFTLRTAELHKRKSAKFTSPDESSAVSPYEVYPYTDSRRHVRSQSALGIPLNRNNLASVLRIQSSRQRMERELAVRQEESRKKEVERFKAHVTRCKPAWQALNYSTEEDLAMRIQARREEERIRREEYQEDMQLMLSRVEKIPTLFERQSQYMMKEIHKKYRMPERKLRHNMKIMSVPNTPDLYEEDEREDDGENQNEISYDKNIKVEFKVSVSETPETVHFKTENEDVEETEVVEKGENDHEVLNEKDDEKKVQEEIEEYNDAEEDNDEESENTESIQEDMSPGKSTDEDDENGNTYTIDE</sequence>
<proteinExistence type="inferred from homology"/>
<keyword evidence="6" id="KW-1185">Reference proteome</keyword>
<dbReference type="eggNOG" id="ENOG502QRC3">
    <property type="taxonomic scope" value="Eukaryota"/>
</dbReference>
<dbReference type="Pfam" id="PF10595">
    <property type="entry name" value="FAM161A_B"/>
    <property type="match status" value="1"/>
</dbReference>
<dbReference type="InterPro" id="IPR019579">
    <property type="entry name" value="FAM161A/B"/>
</dbReference>
<dbReference type="GO" id="GO:0044782">
    <property type="term" value="P:cilium organization"/>
    <property type="evidence" value="ECO:0007669"/>
    <property type="project" value="TreeGrafter"/>
</dbReference>
<dbReference type="GO" id="GO:0005856">
    <property type="term" value="C:cytoskeleton"/>
    <property type="evidence" value="ECO:0007669"/>
    <property type="project" value="UniProtKB-ARBA"/>
</dbReference>
<reference evidence="5 6" key="1">
    <citation type="journal article" date="2014" name="Nat. Commun.">
        <title>Molecular traces of alternative social organization in a termite genome.</title>
        <authorList>
            <person name="Terrapon N."/>
            <person name="Li C."/>
            <person name="Robertson H.M."/>
            <person name="Ji L."/>
            <person name="Meng X."/>
            <person name="Booth W."/>
            <person name="Chen Z."/>
            <person name="Childers C.P."/>
            <person name="Glastad K.M."/>
            <person name="Gokhale K."/>
            <person name="Gowin J."/>
            <person name="Gronenberg W."/>
            <person name="Hermansen R.A."/>
            <person name="Hu H."/>
            <person name="Hunt B.G."/>
            <person name="Huylmans A.K."/>
            <person name="Khalil S.M."/>
            <person name="Mitchell R.D."/>
            <person name="Munoz-Torres M.C."/>
            <person name="Mustard J.A."/>
            <person name="Pan H."/>
            <person name="Reese J.T."/>
            <person name="Scharf M.E."/>
            <person name="Sun F."/>
            <person name="Vogel H."/>
            <person name="Xiao J."/>
            <person name="Yang W."/>
            <person name="Yang Z."/>
            <person name="Yang Z."/>
            <person name="Zhou J."/>
            <person name="Zhu J."/>
            <person name="Brent C.S."/>
            <person name="Elsik C.G."/>
            <person name="Goodisman M.A."/>
            <person name="Liberles D.A."/>
            <person name="Roe R.M."/>
            <person name="Vargo E.L."/>
            <person name="Vilcinskas A."/>
            <person name="Wang J."/>
            <person name="Bornberg-Bauer E."/>
            <person name="Korb J."/>
            <person name="Zhang G."/>
            <person name="Liebig J."/>
        </authorList>
    </citation>
    <scope>NUCLEOTIDE SEQUENCE [LARGE SCALE GENOMIC DNA]</scope>
    <source>
        <tissue evidence="5">Whole organism</tissue>
    </source>
</reference>
<keyword evidence="2 3" id="KW-0175">Coiled coil</keyword>
<evidence type="ECO:0000313" key="5">
    <source>
        <dbReference type="EMBL" id="KDR03812.1"/>
    </source>
</evidence>
<dbReference type="EMBL" id="KK853628">
    <property type="protein sequence ID" value="KDR03812.1"/>
    <property type="molecule type" value="Genomic_DNA"/>
</dbReference>
<dbReference type="OrthoDB" id="2150121at2759"/>
<evidence type="ECO:0008006" key="7">
    <source>
        <dbReference type="Google" id="ProtNLM"/>
    </source>
</evidence>
<feature type="region of interest" description="Disordered" evidence="4">
    <location>
        <begin position="379"/>
        <end position="464"/>
    </location>
</feature>
<dbReference type="AlphaFoldDB" id="A0A067QF47"/>
<evidence type="ECO:0000256" key="3">
    <source>
        <dbReference type="SAM" id="Coils"/>
    </source>
</evidence>
<gene>
    <name evidence="5" type="ORF">L798_04455</name>
</gene>
<feature type="compositionally biased region" description="Acidic residues" evidence="4">
    <location>
        <begin position="345"/>
        <end position="357"/>
    </location>
</feature>
<evidence type="ECO:0000256" key="4">
    <source>
        <dbReference type="SAM" id="MobiDB-lite"/>
    </source>
</evidence>
<dbReference type="InterPro" id="IPR051655">
    <property type="entry name" value="FAM161"/>
</dbReference>
<dbReference type="STRING" id="136037.A0A067QF47"/>
<dbReference type="PANTHER" id="PTHR21501">
    <property type="entry name" value="PROTEIN FAM-161"/>
    <property type="match status" value="1"/>
</dbReference>
<dbReference type="GO" id="GO:0005929">
    <property type="term" value="C:cilium"/>
    <property type="evidence" value="ECO:0007669"/>
    <property type="project" value="TreeGrafter"/>
</dbReference>
<accession>A0A067QF47</accession>
<dbReference type="OMA" id="HEEDIAI"/>
<evidence type="ECO:0000256" key="2">
    <source>
        <dbReference type="ARBA" id="ARBA00023054"/>
    </source>
</evidence>
<organism evidence="5 6">
    <name type="scientific">Zootermopsis nevadensis</name>
    <name type="common">Dampwood termite</name>
    <dbReference type="NCBI Taxonomy" id="136037"/>
    <lineage>
        <taxon>Eukaryota</taxon>
        <taxon>Metazoa</taxon>
        <taxon>Ecdysozoa</taxon>
        <taxon>Arthropoda</taxon>
        <taxon>Hexapoda</taxon>
        <taxon>Insecta</taxon>
        <taxon>Pterygota</taxon>
        <taxon>Neoptera</taxon>
        <taxon>Polyneoptera</taxon>
        <taxon>Dictyoptera</taxon>
        <taxon>Blattodea</taxon>
        <taxon>Blattoidea</taxon>
        <taxon>Termitoidae</taxon>
        <taxon>Termopsidae</taxon>
        <taxon>Zootermopsis</taxon>
    </lineage>
</organism>
<evidence type="ECO:0000256" key="1">
    <source>
        <dbReference type="ARBA" id="ARBA00006663"/>
    </source>
</evidence>
<comment type="similarity">
    <text evidence="1">Belongs to the FAM161 family.</text>
</comment>
<dbReference type="InParanoid" id="A0A067QF47"/>
<dbReference type="PANTHER" id="PTHR21501:SF1">
    <property type="entry name" value="PROTEIN FAM-161"/>
    <property type="match status" value="1"/>
</dbReference>
<feature type="compositionally biased region" description="Acidic residues" evidence="4">
    <location>
        <begin position="451"/>
        <end position="464"/>
    </location>
</feature>
<feature type="compositionally biased region" description="Basic and acidic residues" evidence="4">
    <location>
        <begin position="396"/>
        <end position="418"/>
    </location>
</feature>